<feature type="signal peptide" evidence="13">
    <location>
        <begin position="1"/>
        <end position="31"/>
    </location>
</feature>
<evidence type="ECO:0000256" key="6">
    <source>
        <dbReference type="ARBA" id="ARBA00022792"/>
    </source>
</evidence>
<evidence type="ECO:0000256" key="9">
    <source>
        <dbReference type="ARBA" id="ARBA00023136"/>
    </source>
</evidence>
<organism evidence="15 16">
    <name type="scientific">Strix occidentalis caurina</name>
    <name type="common">northern spotted owl</name>
    <dbReference type="NCBI Taxonomy" id="311401"/>
    <lineage>
        <taxon>Eukaryota</taxon>
        <taxon>Metazoa</taxon>
        <taxon>Chordata</taxon>
        <taxon>Craniata</taxon>
        <taxon>Vertebrata</taxon>
        <taxon>Euteleostomi</taxon>
        <taxon>Archelosauria</taxon>
        <taxon>Archosauria</taxon>
        <taxon>Dinosauria</taxon>
        <taxon>Saurischia</taxon>
        <taxon>Theropoda</taxon>
        <taxon>Coelurosauria</taxon>
        <taxon>Aves</taxon>
        <taxon>Neognathae</taxon>
        <taxon>Neoaves</taxon>
        <taxon>Telluraves</taxon>
        <taxon>Strigiformes</taxon>
        <taxon>Strigidae</taxon>
        <taxon>Strix</taxon>
    </lineage>
</organism>
<dbReference type="Gene3D" id="2.30.42.10">
    <property type="match status" value="1"/>
</dbReference>
<evidence type="ECO:0000256" key="12">
    <source>
        <dbReference type="ARBA" id="ARBA00075222"/>
    </source>
</evidence>
<evidence type="ECO:0000256" key="4">
    <source>
        <dbReference type="ARBA" id="ARBA00022692"/>
    </source>
</evidence>
<dbReference type="GO" id="GO:0030054">
    <property type="term" value="C:cell junction"/>
    <property type="evidence" value="ECO:0007669"/>
    <property type="project" value="TreeGrafter"/>
</dbReference>
<dbReference type="GO" id="GO:0019901">
    <property type="term" value="F:protein kinase binding"/>
    <property type="evidence" value="ECO:0007669"/>
    <property type="project" value="TreeGrafter"/>
</dbReference>
<evidence type="ECO:0000256" key="5">
    <source>
        <dbReference type="ARBA" id="ARBA00022787"/>
    </source>
</evidence>
<comment type="subcellular location">
    <subcellularLocation>
        <location evidence="2">Mitochondrion inner membrane</location>
        <topology evidence="2">Single-pass membrane protein</topology>
    </subcellularLocation>
    <subcellularLocation>
        <location evidence="1">Mitochondrion outer membrane</location>
    </subcellularLocation>
</comment>
<dbReference type="GO" id="GO:0005743">
    <property type="term" value="C:mitochondrial inner membrane"/>
    <property type="evidence" value="ECO:0007669"/>
    <property type="project" value="UniProtKB-SubCell"/>
</dbReference>
<evidence type="ECO:0000313" key="16">
    <source>
        <dbReference type="Proteomes" id="UP000694551"/>
    </source>
</evidence>
<dbReference type="AlphaFoldDB" id="A0A8D0FCD6"/>
<dbReference type="GO" id="GO:0005741">
    <property type="term" value="C:mitochondrial outer membrane"/>
    <property type="evidence" value="ECO:0007669"/>
    <property type="project" value="UniProtKB-SubCell"/>
</dbReference>
<dbReference type="PROSITE" id="PS51257">
    <property type="entry name" value="PROKAR_LIPOPROTEIN"/>
    <property type="match status" value="1"/>
</dbReference>
<dbReference type="InterPro" id="IPR036034">
    <property type="entry name" value="PDZ_sf"/>
</dbReference>
<dbReference type="InterPro" id="IPR050614">
    <property type="entry name" value="Synaptic_Scaffolding_LAP-MAGUK"/>
</dbReference>
<keyword evidence="4" id="KW-0812">Transmembrane</keyword>
<evidence type="ECO:0000256" key="3">
    <source>
        <dbReference type="ARBA" id="ARBA00008370"/>
    </source>
</evidence>
<sequence length="189" mass="21605">MWKGSLLSSRCPPAGHPALLACFLICRQGLGFNIVGGTDQQYVSNDSSIYVSRIKKDGAAYLDGRLQEGDKILAVNGRDLKDLQHKDAVELFRNAGCDVSLKIQLYLRLSFFLKKFFNANIFAVFLFVLQVDPAFKEKLKQNTVTLESEYEKLEKSDLDNWENIRGPRLWEDSRTVQKQQREAVRLKTE</sequence>
<dbReference type="GO" id="GO:0097120">
    <property type="term" value="P:receptor localization to synapse"/>
    <property type="evidence" value="ECO:0007669"/>
    <property type="project" value="TreeGrafter"/>
</dbReference>
<evidence type="ECO:0000256" key="1">
    <source>
        <dbReference type="ARBA" id="ARBA00004294"/>
    </source>
</evidence>
<evidence type="ECO:0000256" key="8">
    <source>
        <dbReference type="ARBA" id="ARBA00023128"/>
    </source>
</evidence>
<keyword evidence="16" id="KW-1185">Reference proteome</keyword>
<dbReference type="PROSITE" id="PS50106">
    <property type="entry name" value="PDZ"/>
    <property type="match status" value="1"/>
</dbReference>
<dbReference type="GO" id="GO:0098609">
    <property type="term" value="P:cell-cell adhesion"/>
    <property type="evidence" value="ECO:0007669"/>
    <property type="project" value="TreeGrafter"/>
</dbReference>
<name>A0A8D0FCD6_STROC</name>
<dbReference type="FunFam" id="2.30.42.10:FF:000161">
    <property type="entry name" value="Synaptojanin-2-binding protein"/>
    <property type="match status" value="1"/>
</dbReference>
<proteinExistence type="inferred from homology"/>
<evidence type="ECO:0000256" key="11">
    <source>
        <dbReference type="ARBA" id="ARBA00070337"/>
    </source>
</evidence>
<keyword evidence="5" id="KW-1000">Mitochondrion outer membrane</keyword>
<dbReference type="PANTHER" id="PTHR23119:SF51">
    <property type="entry name" value="DISKS LARGE 1 TUMOR SUPPRESSOR PROTEIN"/>
    <property type="match status" value="1"/>
</dbReference>
<dbReference type="SMART" id="SM00228">
    <property type="entry name" value="PDZ"/>
    <property type="match status" value="1"/>
</dbReference>
<dbReference type="GO" id="GO:0043113">
    <property type="term" value="P:receptor clustering"/>
    <property type="evidence" value="ECO:0007669"/>
    <property type="project" value="TreeGrafter"/>
</dbReference>
<evidence type="ECO:0000256" key="2">
    <source>
        <dbReference type="ARBA" id="ARBA00004434"/>
    </source>
</evidence>
<dbReference type="GO" id="GO:0045197">
    <property type="term" value="P:establishment or maintenance of epithelial cell apical/basal polarity"/>
    <property type="evidence" value="ECO:0007669"/>
    <property type="project" value="TreeGrafter"/>
</dbReference>
<comment type="similarity">
    <text evidence="3">Belongs to the COX16 family.</text>
</comment>
<dbReference type="Pfam" id="PF14138">
    <property type="entry name" value="COX16"/>
    <property type="match status" value="1"/>
</dbReference>
<keyword evidence="9" id="KW-0472">Membrane</keyword>
<dbReference type="PANTHER" id="PTHR23119">
    <property type="entry name" value="DISCS LARGE"/>
    <property type="match status" value="1"/>
</dbReference>
<dbReference type="Pfam" id="PF00595">
    <property type="entry name" value="PDZ"/>
    <property type="match status" value="1"/>
</dbReference>
<evidence type="ECO:0000256" key="13">
    <source>
        <dbReference type="SAM" id="SignalP"/>
    </source>
</evidence>
<evidence type="ECO:0000259" key="14">
    <source>
        <dbReference type="PROSITE" id="PS50106"/>
    </source>
</evidence>
<dbReference type="CDD" id="cd06709">
    <property type="entry name" value="PDZ_SYNJ2BP-like"/>
    <property type="match status" value="1"/>
</dbReference>
<keyword evidence="8" id="KW-0496">Mitochondrion</keyword>
<evidence type="ECO:0000256" key="7">
    <source>
        <dbReference type="ARBA" id="ARBA00022989"/>
    </source>
</evidence>
<feature type="domain" description="PDZ" evidence="14">
    <location>
        <begin position="30"/>
        <end position="103"/>
    </location>
</feature>
<dbReference type="InterPro" id="IPR020164">
    <property type="entry name" value="Cyt_c_Oxase_assmbl_COX16"/>
</dbReference>
<evidence type="ECO:0000256" key="10">
    <source>
        <dbReference type="ARBA" id="ARBA00063547"/>
    </source>
</evidence>
<keyword evidence="6" id="KW-0999">Mitochondrion inner membrane</keyword>
<dbReference type="GO" id="GO:0016323">
    <property type="term" value="C:basolateral plasma membrane"/>
    <property type="evidence" value="ECO:0007669"/>
    <property type="project" value="TreeGrafter"/>
</dbReference>
<reference evidence="15" key="1">
    <citation type="submission" date="2025-08" db="UniProtKB">
        <authorList>
            <consortium name="Ensembl"/>
        </authorList>
    </citation>
    <scope>IDENTIFICATION</scope>
</reference>
<dbReference type="InterPro" id="IPR001478">
    <property type="entry name" value="PDZ"/>
</dbReference>
<reference evidence="15" key="2">
    <citation type="submission" date="2025-09" db="UniProtKB">
        <authorList>
            <consortium name="Ensembl"/>
        </authorList>
    </citation>
    <scope>IDENTIFICATION</scope>
</reference>
<comment type="subunit">
    <text evidence="10">Binds (via the PDZ domain) to isoform 2A of SYNJ2 (via the unique motif in the C-terminus). Interacts (via C-terminus) with RALBP1. Interacts (via PDZ domain) with ACVR2A (via C-terminus) and ACVR2B (via C-terminus). Forms a ternary complex with ACVR2A and RALBP1. Interacts with MAPK12. Interacts with DLL1; enhances DLL1 protein stability, and promotes notch signaling in endothelial cells.</text>
</comment>
<feature type="chain" id="PRO_5034899103" description="Synaptojanin-2-binding protein" evidence="13">
    <location>
        <begin position="32"/>
        <end position="189"/>
    </location>
</feature>
<accession>A0A8D0FCD6</accession>
<dbReference type="SUPFAM" id="SSF50156">
    <property type="entry name" value="PDZ domain-like"/>
    <property type="match status" value="1"/>
</dbReference>
<protein>
    <recommendedName>
        <fullName evidence="11">Synaptojanin-2-binding protein</fullName>
    </recommendedName>
    <alternativeName>
        <fullName evidence="12">Mitochondrial outer membrane protein 25</fullName>
    </alternativeName>
</protein>
<evidence type="ECO:0000313" key="15">
    <source>
        <dbReference type="Ensembl" id="ENSSOCP00000014892.1"/>
    </source>
</evidence>
<dbReference type="Proteomes" id="UP000694551">
    <property type="component" value="Unplaced"/>
</dbReference>
<keyword evidence="7" id="KW-1133">Transmembrane helix</keyword>
<keyword evidence="13" id="KW-0732">Signal</keyword>
<dbReference type="Ensembl" id="ENSSOCT00000015277.1">
    <property type="protein sequence ID" value="ENSSOCP00000014892.1"/>
    <property type="gene ID" value="ENSSOCG00000011213.1"/>
</dbReference>